<dbReference type="InterPro" id="IPR011979">
    <property type="entry name" value="Antitox_Xre"/>
</dbReference>
<feature type="domain" description="Antitoxin Xre/MbcA/ParS-like toxin-binding" evidence="1">
    <location>
        <begin position="118"/>
        <end position="166"/>
    </location>
</feature>
<dbReference type="NCBIfam" id="TIGR02293">
    <property type="entry name" value="TAS_TIGR02293"/>
    <property type="match status" value="1"/>
</dbReference>
<evidence type="ECO:0000313" key="4">
    <source>
        <dbReference type="Proteomes" id="UP000271339"/>
    </source>
</evidence>
<dbReference type="EMBL" id="REFC01000014">
    <property type="protein sequence ID" value="RMA57886.1"/>
    <property type="molecule type" value="Genomic_DNA"/>
</dbReference>
<name>A0A3L9YAX5_9FLAO</name>
<protein>
    <submittedName>
        <fullName evidence="3">Putative toxin-antitoxin system antitoxin component (TIGR02293 family)</fullName>
    </submittedName>
</protein>
<sequence>MSNVVVMRNLKIQNLTKEPKVFYGLQNKYDRIVSVLGGSVQVGRVINSDIDLIEITRKGLPKSVVATVSNILGISMEKMSNLIHVSHRTIQRKNDNELLNVYSTEQILEIAEVISRGIEVLGSIENFSHWVNSEIRVLNYKKPLDYLDTSFGTKLIKDILGRIEQGVYS</sequence>
<proteinExistence type="predicted"/>
<feature type="domain" description="Antitoxin Xre-like helix-turn-helix" evidence="2">
    <location>
        <begin position="51"/>
        <end position="111"/>
    </location>
</feature>
<reference evidence="3 4" key="1">
    <citation type="submission" date="2018-10" db="EMBL/GenBank/DDBJ databases">
        <title>Genomic Encyclopedia of Archaeal and Bacterial Type Strains, Phase II (KMG-II): from individual species to whole genera.</title>
        <authorList>
            <person name="Goeker M."/>
        </authorList>
    </citation>
    <scope>NUCLEOTIDE SEQUENCE [LARGE SCALE GENOMIC DNA]</scope>
    <source>
        <strain evidence="3 4">DSM 23424</strain>
    </source>
</reference>
<gene>
    <name evidence="3" type="ORF">BXY75_2693</name>
</gene>
<dbReference type="AlphaFoldDB" id="A0A3L9YAX5"/>
<accession>A0A3L9YAX5</accession>
<evidence type="ECO:0000259" key="1">
    <source>
        <dbReference type="Pfam" id="PF09722"/>
    </source>
</evidence>
<evidence type="ECO:0000259" key="2">
    <source>
        <dbReference type="Pfam" id="PF20432"/>
    </source>
</evidence>
<organism evidence="3 4">
    <name type="scientific">Ulvibacter antarcticus</name>
    <dbReference type="NCBI Taxonomy" id="442714"/>
    <lineage>
        <taxon>Bacteria</taxon>
        <taxon>Pseudomonadati</taxon>
        <taxon>Bacteroidota</taxon>
        <taxon>Flavobacteriia</taxon>
        <taxon>Flavobacteriales</taxon>
        <taxon>Flavobacteriaceae</taxon>
        <taxon>Ulvibacter</taxon>
    </lineage>
</organism>
<keyword evidence="4" id="KW-1185">Reference proteome</keyword>
<dbReference type="Pfam" id="PF09722">
    <property type="entry name" value="Xre_MbcA_ParS_C"/>
    <property type="match status" value="1"/>
</dbReference>
<dbReference type="Proteomes" id="UP000271339">
    <property type="component" value="Unassembled WGS sequence"/>
</dbReference>
<dbReference type="InterPro" id="IPR046847">
    <property type="entry name" value="Xre-like_HTH"/>
</dbReference>
<dbReference type="Pfam" id="PF20432">
    <property type="entry name" value="Xre-like-HTH"/>
    <property type="match status" value="1"/>
</dbReference>
<dbReference type="InterPro" id="IPR024467">
    <property type="entry name" value="Xre/MbcA/ParS-like_toxin-bd"/>
</dbReference>
<evidence type="ECO:0000313" key="3">
    <source>
        <dbReference type="EMBL" id="RMA57886.1"/>
    </source>
</evidence>
<dbReference type="GO" id="GO:0003677">
    <property type="term" value="F:DNA binding"/>
    <property type="evidence" value="ECO:0007669"/>
    <property type="project" value="InterPro"/>
</dbReference>
<comment type="caution">
    <text evidence="3">The sequence shown here is derived from an EMBL/GenBank/DDBJ whole genome shotgun (WGS) entry which is preliminary data.</text>
</comment>